<accession>A0A382HU41</accession>
<proteinExistence type="predicted"/>
<feature type="transmembrane region" description="Helical" evidence="1">
    <location>
        <begin position="6"/>
        <end position="34"/>
    </location>
</feature>
<name>A0A382HU41_9ZZZZ</name>
<evidence type="ECO:0000256" key="1">
    <source>
        <dbReference type="SAM" id="Phobius"/>
    </source>
</evidence>
<keyword evidence="1" id="KW-0472">Membrane</keyword>
<keyword evidence="1" id="KW-1133">Transmembrane helix</keyword>
<evidence type="ECO:0000313" key="2">
    <source>
        <dbReference type="EMBL" id="SVB90133.1"/>
    </source>
</evidence>
<sequence length="44" mass="4561">MIFVPYLIFIGVMGGNVLVDALVIGLALAMYDFLFDGGGGGRPA</sequence>
<keyword evidence="1" id="KW-0812">Transmembrane</keyword>
<reference evidence="2" key="1">
    <citation type="submission" date="2018-05" db="EMBL/GenBank/DDBJ databases">
        <authorList>
            <person name="Lanie J.A."/>
            <person name="Ng W.-L."/>
            <person name="Kazmierczak K.M."/>
            <person name="Andrzejewski T.M."/>
            <person name="Davidsen T.M."/>
            <person name="Wayne K.J."/>
            <person name="Tettelin H."/>
            <person name="Glass J.I."/>
            <person name="Rusch D."/>
            <person name="Podicherti R."/>
            <person name="Tsui H.-C.T."/>
            <person name="Winkler M.E."/>
        </authorList>
    </citation>
    <scope>NUCLEOTIDE SEQUENCE</scope>
</reference>
<organism evidence="2">
    <name type="scientific">marine metagenome</name>
    <dbReference type="NCBI Taxonomy" id="408172"/>
    <lineage>
        <taxon>unclassified sequences</taxon>
        <taxon>metagenomes</taxon>
        <taxon>ecological metagenomes</taxon>
    </lineage>
</organism>
<protein>
    <submittedName>
        <fullName evidence="2">Uncharacterized protein</fullName>
    </submittedName>
</protein>
<gene>
    <name evidence="2" type="ORF">METZ01_LOCUS242987</name>
</gene>
<dbReference type="AlphaFoldDB" id="A0A382HU41"/>
<dbReference type="EMBL" id="UINC01062987">
    <property type="protein sequence ID" value="SVB90133.1"/>
    <property type="molecule type" value="Genomic_DNA"/>
</dbReference>